<feature type="transmembrane region" description="Helical" evidence="2">
    <location>
        <begin position="178"/>
        <end position="202"/>
    </location>
</feature>
<evidence type="ECO:0000313" key="4">
    <source>
        <dbReference type="Proteomes" id="UP001500767"/>
    </source>
</evidence>
<organism evidence="3 4">
    <name type="scientific">Microlunatus spumicola</name>
    <dbReference type="NCBI Taxonomy" id="81499"/>
    <lineage>
        <taxon>Bacteria</taxon>
        <taxon>Bacillati</taxon>
        <taxon>Actinomycetota</taxon>
        <taxon>Actinomycetes</taxon>
        <taxon>Propionibacteriales</taxon>
        <taxon>Propionibacteriaceae</taxon>
        <taxon>Microlunatus</taxon>
    </lineage>
</organism>
<name>A0ABP6Y7W6_9ACTN</name>
<feature type="transmembrane region" description="Helical" evidence="2">
    <location>
        <begin position="214"/>
        <end position="237"/>
    </location>
</feature>
<dbReference type="PANTHER" id="PTHR37305:SF1">
    <property type="entry name" value="MEMBRANE PROTEIN"/>
    <property type="match status" value="1"/>
</dbReference>
<dbReference type="Proteomes" id="UP001500767">
    <property type="component" value="Unassembled WGS sequence"/>
</dbReference>
<keyword evidence="4" id="KW-1185">Reference proteome</keyword>
<keyword evidence="2" id="KW-0812">Transmembrane</keyword>
<keyword evidence="2" id="KW-1133">Transmembrane helix</keyword>
<dbReference type="RefSeq" id="WP_204912881.1">
    <property type="nucleotide sequence ID" value="NZ_BAAAYR010000006.1"/>
</dbReference>
<dbReference type="EMBL" id="BAAAYR010000006">
    <property type="protein sequence ID" value="GAA3578139.1"/>
    <property type="molecule type" value="Genomic_DNA"/>
</dbReference>
<feature type="transmembrane region" description="Helical" evidence="2">
    <location>
        <begin position="44"/>
        <end position="60"/>
    </location>
</feature>
<protein>
    <recommendedName>
        <fullName evidence="5">ABC-2 type transport system permease protein</fullName>
    </recommendedName>
</protein>
<reference evidence="4" key="1">
    <citation type="journal article" date="2019" name="Int. J. Syst. Evol. Microbiol.">
        <title>The Global Catalogue of Microorganisms (GCM) 10K type strain sequencing project: providing services to taxonomists for standard genome sequencing and annotation.</title>
        <authorList>
            <consortium name="The Broad Institute Genomics Platform"/>
            <consortium name="The Broad Institute Genome Sequencing Center for Infectious Disease"/>
            <person name="Wu L."/>
            <person name="Ma J."/>
        </authorList>
    </citation>
    <scope>NUCLEOTIDE SEQUENCE [LARGE SCALE GENOMIC DNA]</scope>
    <source>
        <strain evidence="4">JCM 16540</strain>
    </source>
</reference>
<feature type="transmembrane region" description="Helical" evidence="2">
    <location>
        <begin position="129"/>
        <end position="158"/>
    </location>
</feature>
<feature type="compositionally biased region" description="Basic and acidic residues" evidence="1">
    <location>
        <begin position="1"/>
        <end position="10"/>
    </location>
</feature>
<accession>A0ABP6Y7W6</accession>
<proteinExistence type="predicted"/>
<sequence>MSATTDDRAVTRSRPVGGSPRRAGSAAAFRWEVVKLAALVRTRAMLLGCLVAPPVVVLVLRSQRPPADTLFGRHVHESGYAVPLLLLGFLVQWVFPLLASLVAGDIFASEDQHGTWKTILTRSVSRTQVFWAKTLAAVAFAVTSFLVLAASAIVSSVLLVGTQPLTGLTGQTIPPSHALGLVVAAWLSTLPALVGFTALAILLSVRTRNPALGVVGPVVVGLAMGLLGSVSGIGLLRRALLSTSLESWHGFFAAAPFTGPFLDGLVAAGVWTLVCLALAYSSLRRRDIIGG</sequence>
<evidence type="ECO:0008006" key="5">
    <source>
        <dbReference type="Google" id="ProtNLM"/>
    </source>
</evidence>
<gene>
    <name evidence="3" type="ORF">GCM10022197_39390</name>
</gene>
<evidence type="ECO:0000256" key="2">
    <source>
        <dbReference type="SAM" id="Phobius"/>
    </source>
</evidence>
<evidence type="ECO:0000256" key="1">
    <source>
        <dbReference type="SAM" id="MobiDB-lite"/>
    </source>
</evidence>
<feature type="region of interest" description="Disordered" evidence="1">
    <location>
        <begin position="1"/>
        <end position="22"/>
    </location>
</feature>
<keyword evidence="2" id="KW-0472">Membrane</keyword>
<dbReference type="Pfam" id="PF12730">
    <property type="entry name" value="ABC2_membrane_4"/>
    <property type="match status" value="1"/>
</dbReference>
<feature type="transmembrane region" description="Helical" evidence="2">
    <location>
        <begin position="257"/>
        <end position="280"/>
    </location>
</feature>
<dbReference type="PANTHER" id="PTHR37305">
    <property type="entry name" value="INTEGRAL MEMBRANE PROTEIN-RELATED"/>
    <property type="match status" value="1"/>
</dbReference>
<evidence type="ECO:0000313" key="3">
    <source>
        <dbReference type="EMBL" id="GAA3578139.1"/>
    </source>
</evidence>
<comment type="caution">
    <text evidence="3">The sequence shown here is derived from an EMBL/GenBank/DDBJ whole genome shotgun (WGS) entry which is preliminary data.</text>
</comment>
<feature type="transmembrane region" description="Helical" evidence="2">
    <location>
        <begin position="80"/>
        <end position="108"/>
    </location>
</feature>